<dbReference type="Gene3D" id="3.10.180.10">
    <property type="entry name" value="2,3-Dihydroxybiphenyl 1,2-Dioxygenase, domain 1"/>
    <property type="match status" value="1"/>
</dbReference>
<dbReference type="PROSITE" id="PS51819">
    <property type="entry name" value="VOC"/>
    <property type="match status" value="1"/>
</dbReference>
<dbReference type="EMBL" id="CAEMXZ010000024">
    <property type="protein sequence ID" value="CAB4323036.1"/>
    <property type="molecule type" value="Genomic_DNA"/>
</dbReference>
<evidence type="ECO:0000313" key="2">
    <source>
        <dbReference type="EMBL" id="CAB4323036.1"/>
    </source>
</evidence>
<reference evidence="2" key="1">
    <citation type="submission" date="2020-05" db="EMBL/GenBank/DDBJ databases">
        <authorList>
            <person name="Chiriac C."/>
            <person name="Salcher M."/>
            <person name="Ghai R."/>
            <person name="Kavagutti S V."/>
        </authorList>
    </citation>
    <scope>NUCLEOTIDE SEQUENCE</scope>
</reference>
<gene>
    <name evidence="2" type="ORF">UFOPK1392_00780</name>
    <name evidence="3" type="ORF">UFOPK3733_01793</name>
</gene>
<dbReference type="CDD" id="cd06587">
    <property type="entry name" value="VOC"/>
    <property type="match status" value="1"/>
</dbReference>
<proteinExistence type="predicted"/>
<accession>A0A6J5YEH2</accession>
<dbReference type="SUPFAM" id="SSF54593">
    <property type="entry name" value="Glyoxalase/Bleomycin resistance protein/Dihydroxybiphenyl dioxygenase"/>
    <property type="match status" value="1"/>
</dbReference>
<organism evidence="2">
    <name type="scientific">freshwater metagenome</name>
    <dbReference type="NCBI Taxonomy" id="449393"/>
    <lineage>
        <taxon>unclassified sequences</taxon>
        <taxon>metagenomes</taxon>
        <taxon>ecological metagenomes</taxon>
    </lineage>
</organism>
<dbReference type="Pfam" id="PF00903">
    <property type="entry name" value="Glyoxalase"/>
    <property type="match status" value="1"/>
</dbReference>
<name>A0A6J5YEH2_9ZZZZ</name>
<dbReference type="EMBL" id="CAFBNC010000115">
    <property type="protein sequence ID" value="CAB4949642.1"/>
    <property type="molecule type" value="Genomic_DNA"/>
</dbReference>
<dbReference type="InterPro" id="IPR029068">
    <property type="entry name" value="Glyas_Bleomycin-R_OHBP_Dase"/>
</dbReference>
<feature type="domain" description="VOC" evidence="1">
    <location>
        <begin position="17"/>
        <end position="130"/>
    </location>
</feature>
<evidence type="ECO:0000313" key="3">
    <source>
        <dbReference type="EMBL" id="CAB4949642.1"/>
    </source>
</evidence>
<dbReference type="InterPro" id="IPR004360">
    <property type="entry name" value="Glyas_Fos-R_dOase_dom"/>
</dbReference>
<dbReference type="InterPro" id="IPR037523">
    <property type="entry name" value="VOC_core"/>
</dbReference>
<evidence type="ECO:0000259" key="1">
    <source>
        <dbReference type="PROSITE" id="PS51819"/>
    </source>
</evidence>
<sequence>MTLQLGQTIEMESPVTGFSHLQMNVRDLVASQAWFETVLGMEAFVELDDTVALKHGPSRLVLVLSQRAVGEGPSALDHIAFAVPDGDALEAWAQELTVRGVAHDGVVLELGKPSLQLRDPDGNAIELVAPAPRA</sequence>
<protein>
    <submittedName>
        <fullName evidence="2">Unannotated protein</fullName>
    </submittedName>
</protein>
<dbReference type="AlphaFoldDB" id="A0A6J5YEH2"/>